<name>A0AAV5T1L9_9BILA</name>
<comment type="caution">
    <text evidence="2">The sequence shown here is derived from an EMBL/GenBank/DDBJ whole genome shotgun (WGS) entry which is preliminary data.</text>
</comment>
<protein>
    <submittedName>
        <fullName evidence="2">Uncharacterized protein</fullName>
    </submittedName>
</protein>
<feature type="non-terminal residue" evidence="2">
    <location>
        <position position="1"/>
    </location>
</feature>
<accession>A0AAV5T1L9</accession>
<keyword evidence="1" id="KW-1133">Transmembrane helix</keyword>
<feature type="transmembrane region" description="Helical" evidence="1">
    <location>
        <begin position="92"/>
        <end position="113"/>
    </location>
</feature>
<evidence type="ECO:0000313" key="3">
    <source>
        <dbReference type="Proteomes" id="UP001432027"/>
    </source>
</evidence>
<proteinExistence type="predicted"/>
<dbReference type="EMBL" id="BTSX01000003">
    <property type="protein sequence ID" value="GMS88960.1"/>
    <property type="molecule type" value="Genomic_DNA"/>
</dbReference>
<evidence type="ECO:0000256" key="1">
    <source>
        <dbReference type="SAM" id="Phobius"/>
    </source>
</evidence>
<dbReference type="Proteomes" id="UP001432027">
    <property type="component" value="Unassembled WGS sequence"/>
</dbReference>
<keyword evidence="1" id="KW-0472">Membrane</keyword>
<sequence length="121" mass="13847">LYHNPYTGSISGIYADMWRTLATMEKKTIVFKTGTVYGGYTPDPVTGQYDGILGWLQEGEVDGISEEFTYRSQIYQTFYEKTTSQTDDINNFIVFPPLLWVLIIISFVSINIVERTVLVVR</sequence>
<keyword evidence="1" id="KW-0812">Transmembrane</keyword>
<keyword evidence="3" id="KW-1185">Reference proteome</keyword>
<evidence type="ECO:0000313" key="2">
    <source>
        <dbReference type="EMBL" id="GMS88960.1"/>
    </source>
</evidence>
<reference evidence="2" key="1">
    <citation type="submission" date="2023-10" db="EMBL/GenBank/DDBJ databases">
        <title>Genome assembly of Pristionchus species.</title>
        <authorList>
            <person name="Yoshida K."/>
            <person name="Sommer R.J."/>
        </authorList>
    </citation>
    <scope>NUCLEOTIDE SEQUENCE</scope>
    <source>
        <strain evidence="2">RS0144</strain>
    </source>
</reference>
<organism evidence="2 3">
    <name type="scientific">Pristionchus entomophagus</name>
    <dbReference type="NCBI Taxonomy" id="358040"/>
    <lineage>
        <taxon>Eukaryota</taxon>
        <taxon>Metazoa</taxon>
        <taxon>Ecdysozoa</taxon>
        <taxon>Nematoda</taxon>
        <taxon>Chromadorea</taxon>
        <taxon>Rhabditida</taxon>
        <taxon>Rhabditina</taxon>
        <taxon>Diplogasteromorpha</taxon>
        <taxon>Diplogasteroidea</taxon>
        <taxon>Neodiplogasteridae</taxon>
        <taxon>Pristionchus</taxon>
    </lineage>
</organism>
<dbReference type="AlphaFoldDB" id="A0AAV5T1L9"/>
<dbReference type="SUPFAM" id="SSF53850">
    <property type="entry name" value="Periplasmic binding protein-like II"/>
    <property type="match status" value="1"/>
</dbReference>
<gene>
    <name evidence="2" type="ORF">PENTCL1PPCAC_11135</name>
</gene>
<feature type="non-terminal residue" evidence="2">
    <location>
        <position position="121"/>
    </location>
</feature>